<evidence type="ECO:0000313" key="13">
    <source>
        <dbReference type="Proteomes" id="UP000278222"/>
    </source>
</evidence>
<protein>
    <recommendedName>
        <fullName evidence="3 9">DNA repair protein RecN</fullName>
    </recommendedName>
    <alternativeName>
        <fullName evidence="8 9">Recombination protein N</fullName>
    </alternativeName>
</protein>
<dbReference type="GO" id="GO:0006310">
    <property type="term" value="P:DNA recombination"/>
    <property type="evidence" value="ECO:0007669"/>
    <property type="project" value="InterPro"/>
</dbReference>
<dbReference type="PANTHER" id="PTHR11059:SF0">
    <property type="entry name" value="DNA REPAIR PROTEIN RECN"/>
    <property type="match status" value="1"/>
</dbReference>
<dbReference type="AlphaFoldDB" id="A0A3N1L3Z7"/>
<name>A0A3N1L3Z7_9PROT</name>
<dbReference type="GO" id="GO:0043590">
    <property type="term" value="C:bacterial nucleoid"/>
    <property type="evidence" value="ECO:0007669"/>
    <property type="project" value="TreeGrafter"/>
</dbReference>
<dbReference type="InterPro" id="IPR027417">
    <property type="entry name" value="P-loop_NTPase"/>
</dbReference>
<evidence type="ECO:0000313" key="12">
    <source>
        <dbReference type="EMBL" id="ROP84125.1"/>
    </source>
</evidence>
<evidence type="ECO:0000256" key="7">
    <source>
        <dbReference type="ARBA" id="ARBA00023204"/>
    </source>
</evidence>
<dbReference type="InterPro" id="IPR003395">
    <property type="entry name" value="RecF/RecN/SMC_N"/>
</dbReference>
<feature type="domain" description="AAA+ ATPase" evidence="11">
    <location>
        <begin position="21"/>
        <end position="509"/>
    </location>
</feature>
<keyword evidence="4" id="KW-0547">Nucleotide-binding</keyword>
<evidence type="ECO:0000256" key="10">
    <source>
        <dbReference type="SAM" id="MobiDB-lite"/>
    </source>
</evidence>
<evidence type="ECO:0000256" key="8">
    <source>
        <dbReference type="ARBA" id="ARBA00033408"/>
    </source>
</evidence>
<accession>A0A3N1L3Z7</accession>
<comment type="caution">
    <text evidence="12">The sequence shown here is derived from an EMBL/GenBank/DDBJ whole genome shotgun (WGS) entry which is preliminary data.</text>
</comment>
<evidence type="ECO:0000256" key="1">
    <source>
        <dbReference type="ARBA" id="ARBA00003618"/>
    </source>
</evidence>
<evidence type="ECO:0000256" key="2">
    <source>
        <dbReference type="ARBA" id="ARBA00009441"/>
    </source>
</evidence>
<dbReference type="GO" id="GO:0005524">
    <property type="term" value="F:ATP binding"/>
    <property type="evidence" value="ECO:0007669"/>
    <property type="project" value="UniProtKB-KW"/>
</dbReference>
<dbReference type="Gene3D" id="3.40.50.300">
    <property type="entry name" value="P-loop containing nucleotide triphosphate hydrolases"/>
    <property type="match status" value="2"/>
</dbReference>
<keyword evidence="5 9" id="KW-0227">DNA damage</keyword>
<gene>
    <name evidence="12" type="ORF">EDC65_3473</name>
</gene>
<evidence type="ECO:0000259" key="11">
    <source>
        <dbReference type="SMART" id="SM00382"/>
    </source>
</evidence>
<sequence length="564" mass="59434">MLTTLSIRDIVLIDRLDLAMEPGLSALTGETGAGKSILLDALGLALGARADSGLVRQGSNQASVTAEFSPGDSPELRLVLDELGVPAEETLRLRRVLSADGRSRAFVNDVPAGVASLRRLAEMLVEVHGQFDQQSLLDAGAHRRLLDAFAGHQPLLDGVVQAHAAQIAARGALKEARQAVAKARADEEYLRQGVAELGELQPEPDEEAGLAEERAAMSQRGRLLEAVQGALAEIEGDRGAETRIAAAARLIERQSDRAGDRFEPAIAALDRALAELREAGAVLETSRREFADGGRSLEAIEDRIHALRAASRKYGVPASALPELARDFARRLELLADGTAALARAEAESAAADAGYRAAAETLGQSRRDAAARLDLAVAAELPPLKLERARFVTDVDTAPESDWGPEGTERVSFTVATNVGSAPGPLGRIASGGELSRFMLALKVVLAAADPVGTLVFDEVDSGIGGAVASAVGERLARLADSVQVMVVTHSPQVAALADCHWQVRKDDREGQTTTRIAPLDPAARREEIARMLSGSAVTDAARAAADSLMQPATGDRPAKRSR</sequence>
<dbReference type="SUPFAM" id="SSF52540">
    <property type="entry name" value="P-loop containing nucleoside triphosphate hydrolases"/>
    <property type="match status" value="2"/>
</dbReference>
<evidence type="ECO:0000256" key="5">
    <source>
        <dbReference type="ARBA" id="ARBA00022763"/>
    </source>
</evidence>
<keyword evidence="13" id="KW-1185">Reference proteome</keyword>
<evidence type="ECO:0000256" key="4">
    <source>
        <dbReference type="ARBA" id="ARBA00022741"/>
    </source>
</evidence>
<dbReference type="OrthoDB" id="9806954at2"/>
<dbReference type="RefSeq" id="WP_123691806.1">
    <property type="nucleotide sequence ID" value="NZ_AP019700.1"/>
</dbReference>
<evidence type="ECO:0000256" key="9">
    <source>
        <dbReference type="PIRNR" id="PIRNR003128"/>
    </source>
</evidence>
<feature type="region of interest" description="Disordered" evidence="10">
    <location>
        <begin position="545"/>
        <end position="564"/>
    </location>
</feature>
<dbReference type="NCBIfam" id="TIGR00634">
    <property type="entry name" value="recN"/>
    <property type="match status" value="1"/>
</dbReference>
<dbReference type="PANTHER" id="PTHR11059">
    <property type="entry name" value="DNA REPAIR PROTEIN RECN"/>
    <property type="match status" value="1"/>
</dbReference>
<dbReference type="PIRSF" id="PIRSF003128">
    <property type="entry name" value="RecN"/>
    <property type="match status" value="1"/>
</dbReference>
<comment type="function">
    <text evidence="1 9">May be involved in recombinational repair of damaged DNA.</text>
</comment>
<reference evidence="12 13" key="1">
    <citation type="submission" date="2018-11" db="EMBL/GenBank/DDBJ databases">
        <title>Genomic Encyclopedia of Type Strains, Phase IV (KMG-IV): sequencing the most valuable type-strain genomes for metagenomic binning, comparative biology and taxonomic classification.</title>
        <authorList>
            <person name="Goeker M."/>
        </authorList>
    </citation>
    <scope>NUCLEOTIDE SEQUENCE [LARGE SCALE GENOMIC DNA]</scope>
    <source>
        <strain evidence="12 13">DSM 5900</strain>
    </source>
</reference>
<dbReference type="EMBL" id="RJKX01000015">
    <property type="protein sequence ID" value="ROP84125.1"/>
    <property type="molecule type" value="Genomic_DNA"/>
</dbReference>
<comment type="similarity">
    <text evidence="2 9">Belongs to the RecN family.</text>
</comment>
<dbReference type="Proteomes" id="UP000278222">
    <property type="component" value="Unassembled WGS sequence"/>
</dbReference>
<dbReference type="CDD" id="cd03241">
    <property type="entry name" value="ABC_RecN"/>
    <property type="match status" value="1"/>
</dbReference>
<dbReference type="Pfam" id="PF02463">
    <property type="entry name" value="SMC_N"/>
    <property type="match status" value="1"/>
</dbReference>
<dbReference type="InterPro" id="IPR004604">
    <property type="entry name" value="DNA_recomb/repair_RecN"/>
</dbReference>
<proteinExistence type="inferred from homology"/>
<evidence type="ECO:0000256" key="3">
    <source>
        <dbReference type="ARBA" id="ARBA00021315"/>
    </source>
</evidence>
<dbReference type="InterPro" id="IPR003593">
    <property type="entry name" value="AAA+_ATPase"/>
</dbReference>
<dbReference type="GO" id="GO:0006281">
    <property type="term" value="P:DNA repair"/>
    <property type="evidence" value="ECO:0007669"/>
    <property type="project" value="UniProtKB-KW"/>
</dbReference>
<dbReference type="GO" id="GO:0009432">
    <property type="term" value="P:SOS response"/>
    <property type="evidence" value="ECO:0007669"/>
    <property type="project" value="TreeGrafter"/>
</dbReference>
<keyword evidence="6" id="KW-0067">ATP-binding</keyword>
<evidence type="ECO:0000256" key="6">
    <source>
        <dbReference type="ARBA" id="ARBA00022840"/>
    </source>
</evidence>
<organism evidence="12 13">
    <name type="scientific">Stella humosa</name>
    <dbReference type="NCBI Taxonomy" id="94"/>
    <lineage>
        <taxon>Bacteria</taxon>
        <taxon>Pseudomonadati</taxon>
        <taxon>Pseudomonadota</taxon>
        <taxon>Alphaproteobacteria</taxon>
        <taxon>Rhodospirillales</taxon>
        <taxon>Stellaceae</taxon>
        <taxon>Stella</taxon>
    </lineage>
</organism>
<keyword evidence="7 9" id="KW-0234">DNA repair</keyword>
<dbReference type="SMART" id="SM00382">
    <property type="entry name" value="AAA"/>
    <property type="match status" value="1"/>
</dbReference>